<dbReference type="EMBL" id="KV424032">
    <property type="protein sequence ID" value="KZT53650.1"/>
    <property type="molecule type" value="Genomic_DNA"/>
</dbReference>
<evidence type="ECO:0000256" key="5">
    <source>
        <dbReference type="SAM" id="MobiDB-lite"/>
    </source>
</evidence>
<dbReference type="Proteomes" id="UP000076842">
    <property type="component" value="Unassembled WGS sequence"/>
</dbReference>
<dbReference type="AlphaFoldDB" id="A0A165DVY2"/>
<name>A0A165DVY2_9BASI</name>
<comment type="similarity">
    <text evidence="2">Belongs to the RRP17 family.</text>
</comment>
<proteinExistence type="inferred from homology"/>
<dbReference type="GO" id="GO:0005730">
    <property type="term" value="C:nucleolus"/>
    <property type="evidence" value="ECO:0007669"/>
    <property type="project" value="UniProtKB-SubCell"/>
</dbReference>
<organism evidence="6 7">
    <name type="scientific">Calocera cornea HHB12733</name>
    <dbReference type="NCBI Taxonomy" id="1353952"/>
    <lineage>
        <taxon>Eukaryota</taxon>
        <taxon>Fungi</taxon>
        <taxon>Dikarya</taxon>
        <taxon>Basidiomycota</taxon>
        <taxon>Agaricomycotina</taxon>
        <taxon>Dacrymycetes</taxon>
        <taxon>Dacrymycetales</taxon>
        <taxon>Dacrymycetaceae</taxon>
        <taxon>Calocera</taxon>
    </lineage>
</organism>
<dbReference type="STRING" id="1353952.A0A165DVY2"/>
<evidence type="ECO:0000256" key="2">
    <source>
        <dbReference type="ARBA" id="ARBA00007175"/>
    </source>
</evidence>
<gene>
    <name evidence="6" type="ORF">CALCODRAFT_423410</name>
</gene>
<evidence type="ECO:0008006" key="8">
    <source>
        <dbReference type="Google" id="ProtNLM"/>
    </source>
</evidence>
<dbReference type="PANTHER" id="PTHR14577">
    <property type="entry name" value="NUCLEOLAR PROTEIN 12"/>
    <property type="match status" value="1"/>
</dbReference>
<evidence type="ECO:0000256" key="1">
    <source>
        <dbReference type="ARBA" id="ARBA00004604"/>
    </source>
</evidence>
<dbReference type="InterPro" id="IPR019186">
    <property type="entry name" value="Nucleolar_protein_12"/>
</dbReference>
<evidence type="ECO:0000256" key="3">
    <source>
        <dbReference type="ARBA" id="ARBA00023054"/>
    </source>
</evidence>
<dbReference type="PANTHER" id="PTHR14577:SF0">
    <property type="entry name" value="NUCLEOLAR PROTEIN 12"/>
    <property type="match status" value="1"/>
</dbReference>
<dbReference type="Pfam" id="PF09805">
    <property type="entry name" value="Nop25"/>
    <property type="match status" value="1"/>
</dbReference>
<keyword evidence="4" id="KW-0539">Nucleus</keyword>
<reference evidence="6 7" key="1">
    <citation type="journal article" date="2016" name="Mol. Biol. Evol.">
        <title>Comparative Genomics of Early-Diverging Mushroom-Forming Fungi Provides Insights into the Origins of Lignocellulose Decay Capabilities.</title>
        <authorList>
            <person name="Nagy L.G."/>
            <person name="Riley R."/>
            <person name="Tritt A."/>
            <person name="Adam C."/>
            <person name="Daum C."/>
            <person name="Floudas D."/>
            <person name="Sun H."/>
            <person name="Yadav J.S."/>
            <person name="Pangilinan J."/>
            <person name="Larsson K.H."/>
            <person name="Matsuura K."/>
            <person name="Barry K."/>
            <person name="Labutti K."/>
            <person name="Kuo R."/>
            <person name="Ohm R.A."/>
            <person name="Bhattacharya S.S."/>
            <person name="Shirouzu T."/>
            <person name="Yoshinaga Y."/>
            <person name="Martin F.M."/>
            <person name="Grigoriev I.V."/>
            <person name="Hibbett D.S."/>
        </authorList>
    </citation>
    <scope>NUCLEOTIDE SEQUENCE [LARGE SCALE GENOMIC DNA]</scope>
    <source>
        <strain evidence="6 7">HHB12733</strain>
    </source>
</reference>
<dbReference type="InParanoid" id="A0A165DVY2"/>
<comment type="subcellular location">
    <subcellularLocation>
        <location evidence="1">Nucleus</location>
        <location evidence="1">Nucleolus</location>
    </subcellularLocation>
</comment>
<dbReference type="OrthoDB" id="551633at2759"/>
<keyword evidence="7" id="KW-1185">Reference proteome</keyword>
<feature type="non-terminal residue" evidence="6">
    <location>
        <position position="1"/>
    </location>
</feature>
<feature type="region of interest" description="Disordered" evidence="5">
    <location>
        <begin position="65"/>
        <end position="91"/>
    </location>
</feature>
<evidence type="ECO:0000313" key="7">
    <source>
        <dbReference type="Proteomes" id="UP000076842"/>
    </source>
</evidence>
<keyword evidence="3" id="KW-0175">Coiled coil</keyword>
<sequence>SNSSILTHSRSVWEAKKRARREQVQEVVFDEDARRDFLTGFHKRKVAKHQEKVDRAKEREKLQRLQDRADKRKMLREKARENAKQVEAALG</sequence>
<dbReference type="GO" id="GO:0019843">
    <property type="term" value="F:rRNA binding"/>
    <property type="evidence" value="ECO:0007669"/>
    <property type="project" value="TreeGrafter"/>
</dbReference>
<feature type="compositionally biased region" description="Basic and acidic residues" evidence="5">
    <location>
        <begin position="65"/>
        <end position="84"/>
    </location>
</feature>
<accession>A0A165DVY2</accession>
<evidence type="ECO:0000313" key="6">
    <source>
        <dbReference type="EMBL" id="KZT53650.1"/>
    </source>
</evidence>
<evidence type="ECO:0000256" key="4">
    <source>
        <dbReference type="ARBA" id="ARBA00023242"/>
    </source>
</evidence>
<protein>
    <recommendedName>
        <fullName evidence="8">Ribosomal RNA-processing protein 17</fullName>
    </recommendedName>
</protein>
<feature type="non-terminal residue" evidence="6">
    <location>
        <position position="91"/>
    </location>
</feature>